<feature type="non-terminal residue" evidence="2">
    <location>
        <position position="1"/>
    </location>
</feature>
<dbReference type="SUPFAM" id="SSF50386">
    <property type="entry name" value="STI-like"/>
    <property type="match status" value="1"/>
</dbReference>
<dbReference type="Pfam" id="PF07951">
    <property type="entry name" value="Toxin_R_bind_C"/>
    <property type="match status" value="1"/>
</dbReference>
<accession>Q7WUH8</accession>
<name>Q7WUH8_CLOBO</name>
<feature type="non-terminal residue" evidence="2">
    <location>
        <position position="73"/>
    </location>
</feature>
<evidence type="ECO:0000313" key="2">
    <source>
        <dbReference type="EMBL" id="AAQ16539.1"/>
    </source>
</evidence>
<proteinExistence type="predicted"/>
<dbReference type="Gene3D" id="2.80.10.50">
    <property type="match status" value="1"/>
</dbReference>
<dbReference type="InterPro" id="IPR011065">
    <property type="entry name" value="Kunitz_inhibitor_STI-like_sf"/>
</dbReference>
<keyword evidence="2" id="KW-0528">Neurotoxin</keyword>
<keyword evidence="2" id="KW-0800">Toxin</keyword>
<dbReference type="AlphaFoldDB" id="Q7WUH8"/>
<dbReference type="EMBL" id="AY327858">
    <property type="protein sequence ID" value="AAQ16539.1"/>
    <property type="molecule type" value="Genomic_DNA"/>
</dbReference>
<reference evidence="2" key="1">
    <citation type="journal article" date="2004" name="Appl. Environ. Microbiol.">
        <title>Identification of type A, B, E, and F botulinum neurotoxin genes and of botulinum neurotoxigenic clostridia by denaturing high-performance liquid chromatography.</title>
        <authorList>
            <person name="Franciosa G."/>
            <person name="Pourshaban M."/>
            <person name="De Luca A."/>
            <person name="Buccino A."/>
            <person name="Dallapiccola B."/>
            <person name="Aureli P."/>
        </authorList>
    </citation>
    <scope>NUCLEOTIDE SEQUENCE</scope>
    <source>
        <strain evidence="2">37</strain>
    </source>
</reference>
<protein>
    <submittedName>
        <fullName evidence="2">Botulinum neurotoxin type E</fullName>
    </submittedName>
</protein>
<feature type="domain" description="Clostridium neurotoxin receptor-binding C-terminal" evidence="1">
    <location>
        <begin position="1"/>
        <end position="69"/>
    </location>
</feature>
<dbReference type="InterPro" id="IPR013104">
    <property type="entry name" value="Toxin_rcpt-bd_C"/>
</dbReference>
<gene>
    <name evidence="2" type="primary">bont/E</name>
</gene>
<organism evidence="2">
    <name type="scientific">Clostridium botulinum</name>
    <dbReference type="NCBI Taxonomy" id="1491"/>
    <lineage>
        <taxon>Bacteria</taxon>
        <taxon>Bacillati</taxon>
        <taxon>Bacillota</taxon>
        <taxon>Clostridia</taxon>
        <taxon>Eubacteriales</taxon>
        <taxon>Clostridiaceae</taxon>
        <taxon>Clostridium</taxon>
    </lineage>
</organism>
<evidence type="ECO:0000259" key="1">
    <source>
        <dbReference type="Pfam" id="PF07951"/>
    </source>
</evidence>
<sequence>YLLYDKELYLLNVLNPNNFIDGRKDSTLRINNIRRTILLANRLYRGIKVKIQRVKRSSPTDNCVRESERSCIS</sequence>